<feature type="region of interest" description="Disordered" evidence="1">
    <location>
        <begin position="259"/>
        <end position="285"/>
    </location>
</feature>
<comment type="caution">
    <text evidence="2">The sequence shown here is derived from an EMBL/GenBank/DDBJ whole genome shotgun (WGS) entry which is preliminary data.</text>
</comment>
<feature type="compositionally biased region" description="Basic and acidic residues" evidence="1">
    <location>
        <begin position="259"/>
        <end position="271"/>
    </location>
</feature>
<sequence length="393" mass="41657">MSTKQRGHDAARRPAHTLPAESGSERFITCLVTPKISFSLPNKGWQHAQDISQVDLRRAFLARFPMEFDVERVVFTPLLLKQPADKPGLPSRIVFKLGVRSAAGSDTLVDDEHVLLAILQQLDKAYADRHETQLASAKNELLSSCMSFELLADEIRRAQTSAASELARLKDQASSSQKRLYLLELEKEQLQAARASSETLNDALRQRVDTLAAENRELRGQIGGLNGRLEALTQLVVDGASSAAEKARAAADGALERAEREAGAGRVEARAHTHSTANITTQTAPPPVDRVVASMAAWLRQGSELLSLAAADERADACAAPDAVVRAAQSDGASTSAAAGHTTAGAGGADADARGAPAAAPSPRRRTSPEGSRPATRPTGTGFQTGAARAAKR</sequence>
<dbReference type="OrthoDB" id="10542488at2759"/>
<dbReference type="Proteomes" id="UP000751190">
    <property type="component" value="Unassembled WGS sequence"/>
</dbReference>
<evidence type="ECO:0000256" key="1">
    <source>
        <dbReference type="SAM" id="MobiDB-lite"/>
    </source>
</evidence>
<proteinExistence type="predicted"/>
<keyword evidence="3" id="KW-1185">Reference proteome</keyword>
<accession>A0A8J6C2L7</accession>
<reference evidence="2" key="1">
    <citation type="submission" date="2021-05" db="EMBL/GenBank/DDBJ databases">
        <title>The genome of the haptophyte Pavlova lutheri (Diacronema luteri, Pavlovales) - a model for lipid biosynthesis in eukaryotic algae.</title>
        <authorList>
            <person name="Hulatt C.J."/>
            <person name="Posewitz M.C."/>
        </authorList>
    </citation>
    <scope>NUCLEOTIDE SEQUENCE</scope>
    <source>
        <strain evidence="2">NIVA-4/92</strain>
    </source>
</reference>
<evidence type="ECO:0000313" key="3">
    <source>
        <dbReference type="Proteomes" id="UP000751190"/>
    </source>
</evidence>
<feature type="region of interest" description="Disordered" evidence="1">
    <location>
        <begin position="336"/>
        <end position="393"/>
    </location>
</feature>
<feature type="compositionally biased region" description="Polar residues" evidence="1">
    <location>
        <begin position="274"/>
        <end position="283"/>
    </location>
</feature>
<evidence type="ECO:0000313" key="2">
    <source>
        <dbReference type="EMBL" id="KAG8458574.1"/>
    </source>
</evidence>
<protein>
    <submittedName>
        <fullName evidence="2">Uncharacterized protein</fullName>
    </submittedName>
</protein>
<dbReference type="EMBL" id="JAGTXO010000050">
    <property type="protein sequence ID" value="KAG8458574.1"/>
    <property type="molecule type" value="Genomic_DNA"/>
</dbReference>
<organism evidence="2 3">
    <name type="scientific">Diacronema lutheri</name>
    <name type="common">Unicellular marine alga</name>
    <name type="synonym">Monochrysis lutheri</name>
    <dbReference type="NCBI Taxonomy" id="2081491"/>
    <lineage>
        <taxon>Eukaryota</taxon>
        <taxon>Haptista</taxon>
        <taxon>Haptophyta</taxon>
        <taxon>Pavlovophyceae</taxon>
        <taxon>Pavlovales</taxon>
        <taxon>Pavlovaceae</taxon>
        <taxon>Diacronema</taxon>
    </lineage>
</organism>
<dbReference type="AlphaFoldDB" id="A0A8J6C2L7"/>
<gene>
    <name evidence="2" type="ORF">KFE25_003109</name>
</gene>
<name>A0A8J6C2L7_DIALT</name>